<dbReference type="Gene3D" id="2.60.120.370">
    <property type="entry name" value="YhcH/YjgK/YiaL"/>
    <property type="match status" value="1"/>
</dbReference>
<dbReference type="PANTHER" id="PTHR34986">
    <property type="entry name" value="EVOLVED BETA-GALACTOSIDASE SUBUNIT BETA"/>
    <property type="match status" value="1"/>
</dbReference>
<gene>
    <name evidence="1" type="ORF">CHR60_05395</name>
</gene>
<dbReference type="Proteomes" id="UP000220904">
    <property type="component" value="Unassembled WGS sequence"/>
</dbReference>
<accession>A0A2A7B6Z9</accession>
<reference evidence="1 2" key="1">
    <citation type="journal article" date="2017" name="Front. Microbiol.">
        <title>New Insights into the Diversity of the Genus Faecalibacterium.</title>
        <authorList>
            <person name="Benevides L."/>
            <person name="Burman S."/>
            <person name="Martin R."/>
            <person name="Robert V."/>
            <person name="Thomas M."/>
            <person name="Miquel S."/>
            <person name="Chain F."/>
            <person name="Sokol H."/>
            <person name="Bermudez-Humaran L.G."/>
            <person name="Morrison M."/>
            <person name="Langella P."/>
            <person name="Azevedo V.A."/>
            <person name="Chatel J.M."/>
            <person name="Soares S."/>
        </authorList>
    </citation>
    <scope>NUCLEOTIDE SEQUENCE [LARGE SCALE GENOMIC DNA]</scope>
    <source>
        <strain evidence="1 2">AHMP21</strain>
    </source>
</reference>
<dbReference type="NCBIfam" id="TIGR00022">
    <property type="entry name" value="YhcH/YjgK/YiaL family protein"/>
    <property type="match status" value="1"/>
</dbReference>
<evidence type="ECO:0000313" key="2">
    <source>
        <dbReference type="Proteomes" id="UP000220904"/>
    </source>
</evidence>
<dbReference type="SUPFAM" id="SSF51197">
    <property type="entry name" value="Clavaminate synthase-like"/>
    <property type="match status" value="1"/>
</dbReference>
<proteinExistence type="predicted"/>
<dbReference type="RefSeq" id="WP_097792077.1">
    <property type="nucleotide sequence ID" value="NZ_CP117963.1"/>
</dbReference>
<evidence type="ECO:0000313" key="1">
    <source>
        <dbReference type="EMBL" id="PDX87184.1"/>
    </source>
</evidence>
<comment type="caution">
    <text evidence="1">The sequence shown here is derived from an EMBL/GenBank/DDBJ whole genome shotgun (WGS) entry which is preliminary data.</text>
</comment>
<dbReference type="AlphaFoldDB" id="A0A2A7B6Z9"/>
<dbReference type="InterPro" id="IPR037012">
    <property type="entry name" value="NanQ/TabA/YiaL_sf"/>
</dbReference>
<protein>
    <submittedName>
        <fullName evidence="1">YhcH/YjgK/YiaL family protein</fullName>
    </submittedName>
</protein>
<dbReference type="OrthoDB" id="9792756at2"/>
<dbReference type="PANTHER" id="PTHR34986:SF1">
    <property type="entry name" value="PROTEIN YIAL"/>
    <property type="match status" value="1"/>
</dbReference>
<dbReference type="EMBL" id="NOUV01000011">
    <property type="protein sequence ID" value="PDX87184.1"/>
    <property type="molecule type" value="Genomic_DNA"/>
</dbReference>
<dbReference type="Pfam" id="PF04074">
    <property type="entry name" value="DUF386"/>
    <property type="match status" value="1"/>
</dbReference>
<dbReference type="GO" id="GO:0005829">
    <property type="term" value="C:cytosol"/>
    <property type="evidence" value="ECO:0007669"/>
    <property type="project" value="TreeGrafter"/>
</dbReference>
<name>A0A2A7B6Z9_9FIRM</name>
<sequence>MICDTLEHLTLYQGFHKNLDTAITFLMACDLNTLPLGRTEVDGDTVFINVMDAELHPNEGSHPEYHRIYADLQIDLTGSEGWGYETAPGTEVKPYAPDIGFQDSPDAVFGTLGGGRFVLFFPGELHKPGVAQPDCRNVRKAVVKIRMEDKYHG</sequence>
<organism evidence="1 2">
    <name type="scientific">Faecalibacterium prausnitzii</name>
    <dbReference type="NCBI Taxonomy" id="853"/>
    <lineage>
        <taxon>Bacteria</taxon>
        <taxon>Bacillati</taxon>
        <taxon>Bacillota</taxon>
        <taxon>Clostridia</taxon>
        <taxon>Eubacteriales</taxon>
        <taxon>Oscillospiraceae</taxon>
        <taxon>Faecalibacterium</taxon>
    </lineage>
</organism>
<dbReference type="InterPro" id="IPR004375">
    <property type="entry name" value="NanQ/TabA/YiaL"/>
</dbReference>